<feature type="non-terminal residue" evidence="1">
    <location>
        <position position="1"/>
    </location>
</feature>
<keyword evidence="2" id="KW-1185">Reference proteome</keyword>
<sequence length="44" mass="5229">DHICEEAVYVEQPTHRRRGSAGWMRVSLALARDDPRTRDYRKVM</sequence>
<evidence type="ECO:0000313" key="2">
    <source>
        <dbReference type="Proteomes" id="UP000789525"/>
    </source>
</evidence>
<dbReference type="EMBL" id="CAJVPT010013890">
    <property type="protein sequence ID" value="CAG8599934.1"/>
    <property type="molecule type" value="Genomic_DNA"/>
</dbReference>
<protein>
    <submittedName>
        <fullName evidence="1">10060_t:CDS:1</fullName>
    </submittedName>
</protein>
<organism evidence="1 2">
    <name type="scientific">Acaulospora colombiana</name>
    <dbReference type="NCBI Taxonomy" id="27376"/>
    <lineage>
        <taxon>Eukaryota</taxon>
        <taxon>Fungi</taxon>
        <taxon>Fungi incertae sedis</taxon>
        <taxon>Mucoromycota</taxon>
        <taxon>Glomeromycotina</taxon>
        <taxon>Glomeromycetes</taxon>
        <taxon>Diversisporales</taxon>
        <taxon>Acaulosporaceae</taxon>
        <taxon>Acaulospora</taxon>
    </lineage>
</organism>
<gene>
    <name evidence="1" type="ORF">ACOLOM_LOCUS6644</name>
</gene>
<comment type="caution">
    <text evidence="1">The sequence shown here is derived from an EMBL/GenBank/DDBJ whole genome shotgun (WGS) entry which is preliminary data.</text>
</comment>
<proteinExistence type="predicted"/>
<reference evidence="1" key="1">
    <citation type="submission" date="2021-06" db="EMBL/GenBank/DDBJ databases">
        <authorList>
            <person name="Kallberg Y."/>
            <person name="Tangrot J."/>
            <person name="Rosling A."/>
        </authorList>
    </citation>
    <scope>NUCLEOTIDE SEQUENCE</scope>
    <source>
        <strain evidence="1">CL356</strain>
    </source>
</reference>
<accession>A0ACA9MLE1</accession>
<dbReference type="Proteomes" id="UP000789525">
    <property type="component" value="Unassembled WGS sequence"/>
</dbReference>
<evidence type="ECO:0000313" key="1">
    <source>
        <dbReference type="EMBL" id="CAG8599934.1"/>
    </source>
</evidence>
<name>A0ACA9MLE1_9GLOM</name>